<sequence length="618" mass="68849">MPSAIEDYAFLGDLQSGALVGRDGSVDWLCLPRFDSPACFSALLHDKSAGRWLLAPASGGPATRRRYRDDTLILESEWHTAEGSVRIVDCMPLRGEASDLVRLVEGISGRVTMRMDLRLRPDYGRIIPWVNRTGGGLRAVAGPDAFWLHTPVAVYGENMATKAEFTVEAGQQVPFVLTHKPSHLASRAKPVDAIAAIEDTERFWRAWMGRCTYQGQWQQAVRRSLVTLKGLTYQPTGGILAAATTSLPEQLGGSRNWDYRFCWLRDATFTLQALVGTGYLEEASAWREWLLRAVAGNPADLQIMYGLDGTWRLPEYSLDWLSGYEGSSPVLVGNEAAGQFQLDVWGEVLECFYVAREAGLPANDPAWNVQLALLDFLEGNWREPDSSLWEVRGEPRHFVHSKVMAWAGVDRAVRSVLHHGRWGPVDRWEELRDRIHAEVCEKGFDAERNTFTQFYGSKGLDAALLLLPRIGFLPWEDPRVRGTVDAVRRELSEEGFLLRYRPEADGGVDGLPGDEATFLVCTFWLADALHGTGRRREARELFERLLDLRNDVGLLSEEYDPRTGRHLGNTPQAFSMVGLVNTALWLSGTADITSVDGCGPGHAVDAESLGRRTARVRP</sequence>
<dbReference type="PANTHER" id="PTHR31616:SF0">
    <property type="entry name" value="GLUCAN 1,4-ALPHA-GLUCOSIDASE"/>
    <property type="match status" value="1"/>
</dbReference>
<proteinExistence type="predicted"/>
<evidence type="ECO:0000313" key="4">
    <source>
        <dbReference type="Proteomes" id="UP001174050"/>
    </source>
</evidence>
<protein>
    <submittedName>
        <fullName evidence="3">Glycoside hydrolase family 15 protein</fullName>
    </submittedName>
</protein>
<dbReference type="SUPFAM" id="SSF48208">
    <property type="entry name" value="Six-hairpin glycosidases"/>
    <property type="match status" value="1"/>
</dbReference>
<dbReference type="Pfam" id="PF00723">
    <property type="entry name" value="Glyco_hydro_15"/>
    <property type="match status" value="1"/>
</dbReference>
<dbReference type="PANTHER" id="PTHR31616">
    <property type="entry name" value="TREHALASE"/>
    <property type="match status" value="1"/>
</dbReference>
<dbReference type="EMBL" id="JAUEPL010000002">
    <property type="protein sequence ID" value="MDN3292830.1"/>
    <property type="molecule type" value="Genomic_DNA"/>
</dbReference>
<feature type="domain" description="GH15-like" evidence="1">
    <location>
        <begin position="218"/>
        <end position="583"/>
    </location>
</feature>
<dbReference type="Gene3D" id="1.50.10.10">
    <property type="match status" value="1"/>
</dbReference>
<dbReference type="Proteomes" id="UP001174050">
    <property type="component" value="Unassembled WGS sequence"/>
</dbReference>
<dbReference type="Pfam" id="PF19291">
    <property type="entry name" value="TREH_N"/>
    <property type="match status" value="1"/>
</dbReference>
<gene>
    <name evidence="3" type="ORF">QWM81_01970</name>
</gene>
<keyword evidence="4" id="KW-1185">Reference proteome</keyword>
<dbReference type="InterPro" id="IPR012341">
    <property type="entry name" value="6hp_glycosidase-like_sf"/>
</dbReference>
<dbReference type="InterPro" id="IPR008928">
    <property type="entry name" value="6-hairpin_glycosidase_sf"/>
</dbReference>
<dbReference type="GO" id="GO:0016787">
    <property type="term" value="F:hydrolase activity"/>
    <property type="evidence" value="ECO:0007669"/>
    <property type="project" value="UniProtKB-KW"/>
</dbReference>
<dbReference type="InterPro" id="IPR045582">
    <property type="entry name" value="Trehalase-like_N"/>
</dbReference>
<evidence type="ECO:0000313" key="3">
    <source>
        <dbReference type="EMBL" id="MDN3292830.1"/>
    </source>
</evidence>
<comment type="caution">
    <text evidence="3">The sequence shown here is derived from an EMBL/GenBank/DDBJ whole genome shotgun (WGS) entry which is preliminary data.</text>
</comment>
<feature type="domain" description="Trehalase-like N-terminal" evidence="2">
    <location>
        <begin position="3"/>
        <end position="180"/>
    </location>
</feature>
<evidence type="ECO:0000259" key="2">
    <source>
        <dbReference type="Pfam" id="PF19291"/>
    </source>
</evidence>
<reference evidence="3" key="1">
    <citation type="submission" date="2023-06" db="EMBL/GenBank/DDBJ databases">
        <title>WGS-Sequencing of Streptomyces ficellus isolate 21 collected from sand in Gara Djebilet Iron Mine in Algeria.</title>
        <authorList>
            <person name="Zegers G.P."/>
            <person name="Gomez A."/>
            <person name="Gueddou A."/>
            <person name="Zahara A.F."/>
            <person name="Worth M."/>
            <person name="Sevigny J.L."/>
            <person name="Tisa L."/>
        </authorList>
    </citation>
    <scope>NUCLEOTIDE SEQUENCE</scope>
    <source>
        <strain evidence="3">AS11</strain>
    </source>
</reference>
<keyword evidence="3" id="KW-0378">Hydrolase</keyword>
<organism evidence="3 4">
    <name type="scientific">Streptomyces ficellus</name>
    <dbReference type="NCBI Taxonomy" id="1977088"/>
    <lineage>
        <taxon>Bacteria</taxon>
        <taxon>Bacillati</taxon>
        <taxon>Actinomycetota</taxon>
        <taxon>Actinomycetes</taxon>
        <taxon>Kitasatosporales</taxon>
        <taxon>Streptomycetaceae</taxon>
        <taxon>Streptomyces</taxon>
    </lineage>
</organism>
<name>A0ABT7Z016_9ACTN</name>
<dbReference type="InterPro" id="IPR011613">
    <property type="entry name" value="GH15-like"/>
</dbReference>
<accession>A0ABT7Z016</accession>
<dbReference type="RefSeq" id="WP_290109632.1">
    <property type="nucleotide sequence ID" value="NZ_JAUEPL010000002.1"/>
</dbReference>
<evidence type="ECO:0000259" key="1">
    <source>
        <dbReference type="Pfam" id="PF00723"/>
    </source>
</evidence>